<organism evidence="1 2">
    <name type="scientific">Botryobasidium botryosum (strain FD-172 SS1)</name>
    <dbReference type="NCBI Taxonomy" id="930990"/>
    <lineage>
        <taxon>Eukaryota</taxon>
        <taxon>Fungi</taxon>
        <taxon>Dikarya</taxon>
        <taxon>Basidiomycota</taxon>
        <taxon>Agaricomycotina</taxon>
        <taxon>Agaricomycetes</taxon>
        <taxon>Cantharellales</taxon>
        <taxon>Botryobasidiaceae</taxon>
        <taxon>Botryobasidium</taxon>
    </lineage>
</organism>
<proteinExistence type="predicted"/>
<gene>
    <name evidence="1" type="ORF">BOTBODRAFT_448469</name>
</gene>
<dbReference type="InParanoid" id="A0A067MID3"/>
<evidence type="ECO:0000313" key="1">
    <source>
        <dbReference type="EMBL" id="KDQ11652.1"/>
    </source>
</evidence>
<dbReference type="OrthoDB" id="2678231at2759"/>
<evidence type="ECO:0000313" key="2">
    <source>
        <dbReference type="Proteomes" id="UP000027195"/>
    </source>
</evidence>
<dbReference type="HOGENOM" id="CLU_1360215_0_0_1"/>
<dbReference type="Proteomes" id="UP000027195">
    <property type="component" value="Unassembled WGS sequence"/>
</dbReference>
<dbReference type="EMBL" id="KL198056">
    <property type="protein sequence ID" value="KDQ11652.1"/>
    <property type="molecule type" value="Genomic_DNA"/>
</dbReference>
<name>A0A067MID3_BOTB1</name>
<reference evidence="2" key="1">
    <citation type="journal article" date="2014" name="Proc. Natl. Acad. Sci. U.S.A.">
        <title>Extensive sampling of basidiomycete genomes demonstrates inadequacy of the white-rot/brown-rot paradigm for wood decay fungi.</title>
        <authorList>
            <person name="Riley R."/>
            <person name="Salamov A.A."/>
            <person name="Brown D.W."/>
            <person name="Nagy L.G."/>
            <person name="Floudas D."/>
            <person name="Held B.W."/>
            <person name="Levasseur A."/>
            <person name="Lombard V."/>
            <person name="Morin E."/>
            <person name="Otillar R."/>
            <person name="Lindquist E.A."/>
            <person name="Sun H."/>
            <person name="LaButti K.M."/>
            <person name="Schmutz J."/>
            <person name="Jabbour D."/>
            <person name="Luo H."/>
            <person name="Baker S.E."/>
            <person name="Pisabarro A.G."/>
            <person name="Walton J.D."/>
            <person name="Blanchette R.A."/>
            <person name="Henrissat B."/>
            <person name="Martin F."/>
            <person name="Cullen D."/>
            <person name="Hibbett D.S."/>
            <person name="Grigoriev I.V."/>
        </authorList>
    </citation>
    <scope>NUCLEOTIDE SEQUENCE [LARGE SCALE GENOMIC DNA]</scope>
    <source>
        <strain evidence="2">FD-172 SS1</strain>
    </source>
</reference>
<keyword evidence="2" id="KW-1185">Reference proteome</keyword>
<protein>
    <submittedName>
        <fullName evidence="1">Uncharacterized protein</fullName>
    </submittedName>
</protein>
<sequence>MARAAELKQDLTDVLVPAMDRIRLVHDHLEQTTEVDYATGVVECDQACDELFATSMTDLEELRVAMEESQVILLFSHRKFHAYMILPLTRLTMDQNNLKHLFSQLKQEYEQRDHLWDEFIDDFNTLSWLPHFSSLIPYELVGFTGALSLTDQNARESLNGLSTSVEATISTVDKKCKSLVAEKKKGGLEMDKIKAMIAATS</sequence>
<accession>A0A067MID3</accession>
<dbReference type="AlphaFoldDB" id="A0A067MID3"/>